<feature type="region of interest" description="Disordered" evidence="1">
    <location>
        <begin position="240"/>
        <end position="282"/>
    </location>
</feature>
<evidence type="ECO:0000313" key="4">
    <source>
        <dbReference type="Proteomes" id="UP000479000"/>
    </source>
</evidence>
<sequence length="493" mass="53902">MWIWALWVVGAAIGAILSAPGALGQPGAEPPGASSQGAMLENRELAWILANNDETVPSAPLSLRRITAKSVFLAPTFTSSCSEGYRQDALGRCVKVVKLNQQAQWEYFLQKLNSMYAANQPPVSVPAKDKPPAGPFRLPIPLGDAETTTTLPMTTDESTTVTSTQQTTMTSPTTMVTTEAERGTETPLLIIVANTTDQPESTTDRETSAATDNSDVRTSTELPATMTTLSMSTTTDCDDCSTTTSPSTGGFFFSQSQNGDSYETNTAMTTNDDFPTTTRPTAFRPSAYLPAAGDEYLHYQQSQDQHNNHVRQSTTTDRTGSVDSLIRPQSHRFSTTPAPSTLWPEDDPLPYGTRLDFSTTYTTRRSTVRFPSERPAVLSAVPTNGYIRFPPTHDPPWWPPSWAGQQIHQSQWPPHPQRLGISGRPWGSNREPRPSWNLHFISSFAPGSLLAIALISEWTSAAALPEWLQWFIYPPINILAADPAYSSSDLPAR</sequence>
<feature type="non-terminal residue" evidence="3">
    <location>
        <position position="493"/>
    </location>
</feature>
<reference evidence="3 4" key="1">
    <citation type="submission" date="2020-02" db="EMBL/GenBank/DDBJ databases">
        <authorList>
            <person name="Ferguson B K."/>
        </authorList>
    </citation>
    <scope>NUCLEOTIDE SEQUENCE [LARGE SCALE GENOMIC DNA]</scope>
</reference>
<feature type="chain" id="PRO_5026294423" description="Folded gastrulation N-terminal domain-containing protein" evidence="2">
    <location>
        <begin position="19"/>
        <end position="493"/>
    </location>
</feature>
<feature type="compositionally biased region" description="Polar residues" evidence="1">
    <location>
        <begin position="302"/>
        <end position="322"/>
    </location>
</feature>
<feature type="region of interest" description="Disordered" evidence="1">
    <location>
        <begin position="194"/>
        <end position="222"/>
    </location>
</feature>
<accession>A0A6H5GR45</accession>
<feature type="compositionally biased region" description="Polar residues" evidence="1">
    <location>
        <begin position="208"/>
        <end position="222"/>
    </location>
</feature>
<feature type="compositionally biased region" description="Low complexity" evidence="1">
    <location>
        <begin position="155"/>
        <end position="178"/>
    </location>
</feature>
<evidence type="ECO:0008006" key="5">
    <source>
        <dbReference type="Google" id="ProtNLM"/>
    </source>
</evidence>
<name>A0A6H5GR45_9HEMI</name>
<gene>
    <name evidence="3" type="ORF">NTEN_LOCUS12064</name>
</gene>
<proteinExistence type="predicted"/>
<keyword evidence="4" id="KW-1185">Reference proteome</keyword>
<feature type="compositionally biased region" description="Polar residues" evidence="1">
    <location>
        <begin position="253"/>
        <end position="273"/>
    </location>
</feature>
<feature type="region of interest" description="Disordered" evidence="1">
    <location>
        <begin position="302"/>
        <end position="349"/>
    </location>
</feature>
<evidence type="ECO:0000256" key="1">
    <source>
        <dbReference type="SAM" id="MobiDB-lite"/>
    </source>
</evidence>
<organism evidence="3 4">
    <name type="scientific">Nesidiocoris tenuis</name>
    <dbReference type="NCBI Taxonomy" id="355587"/>
    <lineage>
        <taxon>Eukaryota</taxon>
        <taxon>Metazoa</taxon>
        <taxon>Ecdysozoa</taxon>
        <taxon>Arthropoda</taxon>
        <taxon>Hexapoda</taxon>
        <taxon>Insecta</taxon>
        <taxon>Pterygota</taxon>
        <taxon>Neoptera</taxon>
        <taxon>Paraneoptera</taxon>
        <taxon>Hemiptera</taxon>
        <taxon>Heteroptera</taxon>
        <taxon>Panheteroptera</taxon>
        <taxon>Cimicomorpha</taxon>
        <taxon>Miridae</taxon>
        <taxon>Dicyphina</taxon>
        <taxon>Nesidiocoris</taxon>
    </lineage>
</organism>
<dbReference type="AlphaFoldDB" id="A0A6H5GR45"/>
<evidence type="ECO:0000256" key="2">
    <source>
        <dbReference type="SAM" id="SignalP"/>
    </source>
</evidence>
<dbReference type="EMBL" id="CADCXU010017893">
    <property type="protein sequence ID" value="CAB0006587.1"/>
    <property type="molecule type" value="Genomic_DNA"/>
</dbReference>
<feature type="signal peptide" evidence="2">
    <location>
        <begin position="1"/>
        <end position="18"/>
    </location>
</feature>
<dbReference type="OrthoDB" id="8197748at2759"/>
<dbReference type="Proteomes" id="UP000479000">
    <property type="component" value="Unassembled WGS sequence"/>
</dbReference>
<keyword evidence="2" id="KW-0732">Signal</keyword>
<protein>
    <recommendedName>
        <fullName evidence="5">Folded gastrulation N-terminal domain-containing protein</fullName>
    </recommendedName>
</protein>
<feature type="region of interest" description="Disordered" evidence="1">
    <location>
        <begin position="155"/>
        <end position="180"/>
    </location>
</feature>
<evidence type="ECO:0000313" key="3">
    <source>
        <dbReference type="EMBL" id="CAB0006587.1"/>
    </source>
</evidence>